<protein>
    <recommendedName>
        <fullName evidence="3">MarR family protein</fullName>
    </recommendedName>
</protein>
<evidence type="ECO:0000313" key="1">
    <source>
        <dbReference type="EMBL" id="ALI35186.1"/>
    </source>
</evidence>
<proteinExistence type="predicted"/>
<accession>A0A654LXQ2</accession>
<dbReference type="Proteomes" id="UP000058925">
    <property type="component" value="Chromosome"/>
</dbReference>
<reference evidence="2" key="1">
    <citation type="submission" date="2015-10" db="EMBL/GenBank/DDBJ databases">
        <title>Niche specialization of a soil ammonia-oxidizing archaeon, Candidatus Nitrosocosmicus oleophilus.</title>
        <authorList>
            <person name="Jung M.-Y."/>
            <person name="Rhee S.-K."/>
        </authorList>
    </citation>
    <scope>NUCLEOTIDE SEQUENCE [LARGE SCALE GENOMIC DNA]</scope>
    <source>
        <strain evidence="2">MY3</strain>
    </source>
</reference>
<dbReference type="SUPFAM" id="SSF46785">
    <property type="entry name" value="Winged helix' DNA-binding domain"/>
    <property type="match status" value="1"/>
</dbReference>
<dbReference type="EMBL" id="CP012850">
    <property type="protein sequence ID" value="ALI35186.1"/>
    <property type="molecule type" value="Genomic_DNA"/>
</dbReference>
<dbReference type="RefSeq" id="WP_196817713.1">
    <property type="nucleotide sequence ID" value="NZ_CP012850.1"/>
</dbReference>
<organism evidence="1 2">
    <name type="scientific">Candidatus Nitrosocosmicus oleophilus</name>
    <dbReference type="NCBI Taxonomy" id="1353260"/>
    <lineage>
        <taxon>Archaea</taxon>
        <taxon>Nitrososphaerota</taxon>
        <taxon>Nitrososphaeria</taxon>
        <taxon>Nitrososphaerales</taxon>
        <taxon>Nitrososphaeraceae</taxon>
        <taxon>Candidatus Nitrosocosmicus</taxon>
    </lineage>
</organism>
<dbReference type="InterPro" id="IPR036388">
    <property type="entry name" value="WH-like_DNA-bd_sf"/>
</dbReference>
<dbReference type="GeneID" id="60421109"/>
<dbReference type="AlphaFoldDB" id="A0A654LXQ2"/>
<dbReference type="InterPro" id="IPR036390">
    <property type="entry name" value="WH_DNA-bd_sf"/>
</dbReference>
<name>A0A654LXQ2_9ARCH</name>
<sequence length="288" mass="33900">MLEMTKLLLPQYESKDYGNIQNYVELLHAGNNFQNKTTKLKIYYNDFSLNSKQKTDPHVNNEELTTSINDIRNNDKKILSLLQKEMLATYSFKALERKLDIHQQSLSRALKRLLDLDLIEKTSSGYKLVERNMYNFNPILEDNLLNEEIEIDKSKKHRKYKQLIQIYMPVKSNIEPIVDNLAGKWFGNLRWFGLIKKETGFRLQWIAVDKHSSNKIFQINVSILSEYIIVETDAVSDGEKVEAMHYSNRIIEEIIKILQENLLEELKPEKEYTPIYANDIKVSHDRNN</sequence>
<dbReference type="KEGG" id="taa:NMY3_00981"/>
<evidence type="ECO:0008006" key="3">
    <source>
        <dbReference type="Google" id="ProtNLM"/>
    </source>
</evidence>
<gene>
    <name evidence="1" type="ORF">NMY3_00981</name>
</gene>
<dbReference type="Gene3D" id="1.10.10.10">
    <property type="entry name" value="Winged helix-like DNA-binding domain superfamily/Winged helix DNA-binding domain"/>
    <property type="match status" value="1"/>
</dbReference>
<keyword evidence="2" id="KW-1185">Reference proteome</keyword>
<evidence type="ECO:0000313" key="2">
    <source>
        <dbReference type="Proteomes" id="UP000058925"/>
    </source>
</evidence>
<dbReference type="OrthoDB" id="11506at2157"/>